<dbReference type="Proteomes" id="UP000485058">
    <property type="component" value="Unassembled WGS sequence"/>
</dbReference>
<accession>A0A699ZWR3</accession>
<name>A0A699ZWR3_HAELA</name>
<dbReference type="EMBL" id="BLLF01003361">
    <property type="protein sequence ID" value="GFH27133.1"/>
    <property type="molecule type" value="Genomic_DNA"/>
</dbReference>
<evidence type="ECO:0000256" key="1">
    <source>
        <dbReference type="SAM" id="MobiDB-lite"/>
    </source>
</evidence>
<comment type="caution">
    <text evidence="2">The sequence shown here is derived from an EMBL/GenBank/DDBJ whole genome shotgun (WGS) entry which is preliminary data.</text>
</comment>
<organism evidence="2 3">
    <name type="scientific">Haematococcus lacustris</name>
    <name type="common">Green alga</name>
    <name type="synonym">Haematococcus pluvialis</name>
    <dbReference type="NCBI Taxonomy" id="44745"/>
    <lineage>
        <taxon>Eukaryota</taxon>
        <taxon>Viridiplantae</taxon>
        <taxon>Chlorophyta</taxon>
        <taxon>core chlorophytes</taxon>
        <taxon>Chlorophyceae</taxon>
        <taxon>CS clade</taxon>
        <taxon>Chlamydomonadales</taxon>
        <taxon>Haematococcaceae</taxon>
        <taxon>Haematococcus</taxon>
    </lineage>
</organism>
<protein>
    <submittedName>
        <fullName evidence="2">Uncharacterized protein</fullName>
    </submittedName>
</protein>
<proteinExistence type="predicted"/>
<sequence>MLRGKGMLASQQEHAVVEGQQQPGRTTVYTQSKHSRDRPSEEGMLCLLTGKDVFMLVPNDAYAGARPECM</sequence>
<feature type="non-terminal residue" evidence="2">
    <location>
        <position position="1"/>
    </location>
</feature>
<keyword evidence="3" id="KW-1185">Reference proteome</keyword>
<dbReference type="AlphaFoldDB" id="A0A699ZWR3"/>
<reference evidence="2 3" key="1">
    <citation type="submission" date="2020-02" db="EMBL/GenBank/DDBJ databases">
        <title>Draft genome sequence of Haematococcus lacustris strain NIES-144.</title>
        <authorList>
            <person name="Morimoto D."/>
            <person name="Nakagawa S."/>
            <person name="Yoshida T."/>
            <person name="Sawayama S."/>
        </authorList>
    </citation>
    <scope>NUCLEOTIDE SEQUENCE [LARGE SCALE GENOMIC DNA]</scope>
    <source>
        <strain evidence="2 3">NIES-144</strain>
    </source>
</reference>
<feature type="region of interest" description="Disordered" evidence="1">
    <location>
        <begin position="1"/>
        <end position="41"/>
    </location>
</feature>
<evidence type="ECO:0000313" key="3">
    <source>
        <dbReference type="Proteomes" id="UP000485058"/>
    </source>
</evidence>
<gene>
    <name evidence="2" type="ORF">HaLaN_25403</name>
</gene>
<evidence type="ECO:0000313" key="2">
    <source>
        <dbReference type="EMBL" id="GFH27133.1"/>
    </source>
</evidence>
<feature type="compositionally biased region" description="Polar residues" evidence="1">
    <location>
        <begin position="9"/>
        <end position="32"/>
    </location>
</feature>